<dbReference type="InterPro" id="IPR050410">
    <property type="entry name" value="CCR4/nocturin_mRNA_transcr"/>
</dbReference>
<dbReference type="Pfam" id="PF03372">
    <property type="entry name" value="Exo_endo_phos"/>
    <property type="match status" value="1"/>
</dbReference>
<dbReference type="PANTHER" id="PTHR12121">
    <property type="entry name" value="CARBON CATABOLITE REPRESSOR PROTEIN 4"/>
    <property type="match status" value="1"/>
</dbReference>
<dbReference type="PANTHER" id="PTHR12121:SF37">
    <property type="entry name" value="2',5'-PHOSPHODIESTERASE 12"/>
    <property type="match status" value="1"/>
</dbReference>
<dbReference type="GO" id="GO:0005739">
    <property type="term" value="C:mitochondrion"/>
    <property type="evidence" value="ECO:0007669"/>
    <property type="project" value="TreeGrafter"/>
</dbReference>
<dbReference type="Proteomes" id="UP000663832">
    <property type="component" value="Unassembled WGS sequence"/>
</dbReference>
<evidence type="ECO:0000313" key="6">
    <source>
        <dbReference type="Proteomes" id="UP000663877"/>
    </source>
</evidence>
<dbReference type="EMBL" id="CAJNOM010000299">
    <property type="protein sequence ID" value="CAF1334365.1"/>
    <property type="molecule type" value="Genomic_DNA"/>
</dbReference>
<evidence type="ECO:0000313" key="4">
    <source>
        <dbReference type="EMBL" id="CAF1334365.1"/>
    </source>
</evidence>
<feature type="region of interest" description="Disordered" evidence="1">
    <location>
        <begin position="103"/>
        <end position="122"/>
    </location>
</feature>
<organism evidence="3 6">
    <name type="scientific">Adineta steineri</name>
    <dbReference type="NCBI Taxonomy" id="433720"/>
    <lineage>
        <taxon>Eukaryota</taxon>
        <taxon>Metazoa</taxon>
        <taxon>Spiralia</taxon>
        <taxon>Gnathifera</taxon>
        <taxon>Rotifera</taxon>
        <taxon>Eurotatoria</taxon>
        <taxon>Bdelloidea</taxon>
        <taxon>Adinetida</taxon>
        <taxon>Adinetidae</taxon>
        <taxon>Adineta</taxon>
    </lineage>
</organism>
<evidence type="ECO:0000259" key="2">
    <source>
        <dbReference type="Pfam" id="PF03372"/>
    </source>
</evidence>
<feature type="domain" description="Endonuclease/exonuclease/phosphatase" evidence="2">
    <location>
        <begin position="303"/>
        <end position="610"/>
    </location>
</feature>
<proteinExistence type="predicted"/>
<dbReference type="SUPFAM" id="SSF56219">
    <property type="entry name" value="DNase I-like"/>
    <property type="match status" value="1"/>
</dbReference>
<comment type="caution">
    <text evidence="3">The sequence shown here is derived from an EMBL/GenBank/DDBJ whole genome shotgun (WGS) entry which is preliminary data.</text>
</comment>
<dbReference type="Gene3D" id="3.60.10.10">
    <property type="entry name" value="Endonuclease/exonuclease/phosphatase"/>
    <property type="match status" value="1"/>
</dbReference>
<accession>A0A813SV48</accession>
<gene>
    <name evidence="3" type="ORF">BJG266_LOCUS5167</name>
    <name evidence="4" type="ORF">QVE165_LOCUS33073</name>
</gene>
<sequence>MLLLARLFNIYSIRHSSKTREYFANLKKFYRSTTLDLFMASTNRTCFVFDKEESTKILIQMIYEIPTTTVRRKFNLLRSVDESVSQTIRRLTANIERSSKKVNFKANKRREKQQNNSSNTSTEQDSIIIQLLDSNNEIIDENQTNKQAWLSCRKLLINEQTYDVEYNAPAVIKFRFPDIIMTNTIVTALVDLDYGDWEHSLFDWYVTDEIKIQANDENEDTIDDSQWIHVHRGPFCTFHDEHVNKYVRLSCLPRNDLLRQGMQAVHVSKARIIPCPIDLPMNTRHQLTQDYFPIDSNDLRLVSYNILANGYASSTGAGEIIYPYCPQDYLEHDYRKPLLLREILGFHADIISIQECDTRFFERELSLVLKEHGYLGDMKIKSENVQEGEAIFYRKDRFTAINSHSIRIGDYLRDSKHLEHIRQRCVLVPEINTHLLERNTILQVLALQPQGQTNEIFLICNTHLYFHPTADIVRCFQVVVSCEHIKEVKQFYEQQNKNVSIIWSGDFNANVTSLAFQFLFSGCLLTDTNHRSYNEDYATLIKDFNHNSSLELSTYSQYAYTNYMLNFHGVIDHIFFEGKKFQFKRCIPMPTHEEVTEFSALPSCKIPSDHLAVVVELEMIK</sequence>
<dbReference type="GO" id="GO:0000175">
    <property type="term" value="F:3'-5'-RNA exonuclease activity"/>
    <property type="evidence" value="ECO:0007669"/>
    <property type="project" value="TreeGrafter"/>
</dbReference>
<dbReference type="EMBL" id="CAJNOI010000013">
    <property type="protein sequence ID" value="CAF0800336.1"/>
    <property type="molecule type" value="Genomic_DNA"/>
</dbReference>
<protein>
    <recommendedName>
        <fullName evidence="2">Endonuclease/exonuclease/phosphatase domain-containing protein</fullName>
    </recommendedName>
</protein>
<dbReference type="GO" id="GO:0000288">
    <property type="term" value="P:nuclear-transcribed mRNA catabolic process, deadenylation-dependent decay"/>
    <property type="evidence" value="ECO:0007669"/>
    <property type="project" value="TreeGrafter"/>
</dbReference>
<reference evidence="3" key="1">
    <citation type="submission" date="2021-02" db="EMBL/GenBank/DDBJ databases">
        <authorList>
            <person name="Nowell W R."/>
        </authorList>
    </citation>
    <scope>NUCLEOTIDE SEQUENCE</scope>
</reference>
<evidence type="ECO:0000256" key="1">
    <source>
        <dbReference type="SAM" id="MobiDB-lite"/>
    </source>
</evidence>
<dbReference type="OrthoDB" id="412787at2759"/>
<keyword evidence="5" id="KW-1185">Reference proteome</keyword>
<dbReference type="Proteomes" id="UP000663877">
    <property type="component" value="Unassembled WGS sequence"/>
</dbReference>
<dbReference type="AlphaFoldDB" id="A0A813SV48"/>
<dbReference type="InterPro" id="IPR036691">
    <property type="entry name" value="Endo/exonu/phosph_ase_sf"/>
</dbReference>
<evidence type="ECO:0000313" key="3">
    <source>
        <dbReference type="EMBL" id="CAF0800336.1"/>
    </source>
</evidence>
<evidence type="ECO:0000313" key="5">
    <source>
        <dbReference type="Proteomes" id="UP000663832"/>
    </source>
</evidence>
<dbReference type="InterPro" id="IPR005135">
    <property type="entry name" value="Endo/exonuclease/phosphatase"/>
</dbReference>
<name>A0A813SV48_9BILA</name>